<dbReference type="GO" id="GO:0008237">
    <property type="term" value="F:metallopeptidase activity"/>
    <property type="evidence" value="ECO:0007669"/>
    <property type="project" value="UniProtKB-KW"/>
</dbReference>
<feature type="transmembrane region" description="Helical" evidence="1">
    <location>
        <begin position="124"/>
        <end position="150"/>
    </location>
</feature>
<evidence type="ECO:0000313" key="3">
    <source>
        <dbReference type="EMBL" id="HJD44703.1"/>
    </source>
</evidence>
<dbReference type="EC" id="3.4.24.-" evidence="3"/>
<dbReference type="Pfam" id="PF02517">
    <property type="entry name" value="Rce1-like"/>
    <property type="match status" value="1"/>
</dbReference>
<evidence type="ECO:0000259" key="2">
    <source>
        <dbReference type="Pfam" id="PF02517"/>
    </source>
</evidence>
<dbReference type="AlphaFoldDB" id="A0A9D2U9M3"/>
<feature type="domain" description="CAAX prenyl protease 2/Lysostaphin resistance protein A-like" evidence="2">
    <location>
        <begin position="91"/>
        <end position="260"/>
    </location>
</feature>
<keyword evidence="3" id="KW-0482">Metalloprotease</keyword>
<accession>A0A9D2U9M3</accession>
<dbReference type="InterPro" id="IPR003675">
    <property type="entry name" value="Rce1/LyrA-like_dom"/>
</dbReference>
<protein>
    <submittedName>
        <fullName evidence="3">CPBP family intramembrane metalloprotease</fullName>
        <ecNumber evidence="3">3.4.24.-</ecNumber>
    </submittedName>
</protein>
<organism evidence="3 4">
    <name type="scientific">Candidatus Paenalcaligenes intestinipullorum</name>
    <dbReference type="NCBI Taxonomy" id="2838718"/>
    <lineage>
        <taxon>Bacteria</taxon>
        <taxon>Pseudomonadati</taxon>
        <taxon>Pseudomonadota</taxon>
        <taxon>Betaproteobacteria</taxon>
        <taxon>Burkholderiales</taxon>
        <taxon>Alcaligenaceae</taxon>
        <taxon>Paenalcaligenes</taxon>
    </lineage>
</organism>
<evidence type="ECO:0000256" key="1">
    <source>
        <dbReference type="SAM" id="Phobius"/>
    </source>
</evidence>
<feature type="transmembrane region" description="Helical" evidence="1">
    <location>
        <begin position="253"/>
        <end position="274"/>
    </location>
</feature>
<name>A0A9D2U9M3_9BURK</name>
<proteinExistence type="predicted"/>
<keyword evidence="1" id="KW-0472">Membrane</keyword>
<feature type="transmembrane region" description="Helical" evidence="1">
    <location>
        <begin position="59"/>
        <end position="79"/>
    </location>
</feature>
<sequence length="282" mass="31448">MPNSTRPMTFRAELKDFAQFLRAPNFRRVPRAKPPVSTSAIAVDWWGCFRLAHVWKWAICLWVVNIFVLAPLAMAAMQSSGAEHRLDLTRIPWLLVVFWAPLVEELVFRYGLRRPTQILWLLPLAAWMMVSGPGQPLVMVCLALLLGLLLAPPAWLSARKPSHSSASAPVVHNWYWLIGLAPMPLAAGRIYRRYFSVVFWLSAVAFAALHLYNFNFASGSVGLMVALMLVLPQFCTGLVLAWLRIRRGMGSAVLLHAVFNGGPVLIVWVILQLVGEAALKAS</sequence>
<dbReference type="Proteomes" id="UP000823889">
    <property type="component" value="Unassembled WGS sequence"/>
</dbReference>
<keyword evidence="1" id="KW-0812">Transmembrane</keyword>
<feature type="transmembrane region" description="Helical" evidence="1">
    <location>
        <begin position="170"/>
        <end position="187"/>
    </location>
</feature>
<feature type="transmembrane region" description="Helical" evidence="1">
    <location>
        <begin position="220"/>
        <end position="241"/>
    </location>
</feature>
<evidence type="ECO:0000313" key="4">
    <source>
        <dbReference type="Proteomes" id="UP000823889"/>
    </source>
</evidence>
<reference evidence="3" key="1">
    <citation type="journal article" date="2021" name="PeerJ">
        <title>Extensive microbial diversity within the chicken gut microbiome revealed by metagenomics and culture.</title>
        <authorList>
            <person name="Gilroy R."/>
            <person name="Ravi A."/>
            <person name="Getino M."/>
            <person name="Pursley I."/>
            <person name="Horton D.L."/>
            <person name="Alikhan N.F."/>
            <person name="Baker D."/>
            <person name="Gharbi K."/>
            <person name="Hall N."/>
            <person name="Watson M."/>
            <person name="Adriaenssens E.M."/>
            <person name="Foster-Nyarko E."/>
            <person name="Jarju S."/>
            <person name="Secka A."/>
            <person name="Antonio M."/>
            <person name="Oren A."/>
            <person name="Chaudhuri R.R."/>
            <person name="La Ragione R."/>
            <person name="Hildebrand F."/>
            <person name="Pallen M.J."/>
        </authorList>
    </citation>
    <scope>NUCLEOTIDE SEQUENCE</scope>
    <source>
        <strain evidence="3">9264</strain>
    </source>
</reference>
<comment type="caution">
    <text evidence="3">The sequence shown here is derived from an EMBL/GenBank/DDBJ whole genome shotgun (WGS) entry which is preliminary data.</text>
</comment>
<dbReference type="EMBL" id="DWUQ01000141">
    <property type="protein sequence ID" value="HJD44703.1"/>
    <property type="molecule type" value="Genomic_DNA"/>
</dbReference>
<reference evidence="3" key="2">
    <citation type="submission" date="2021-04" db="EMBL/GenBank/DDBJ databases">
        <authorList>
            <person name="Gilroy R."/>
        </authorList>
    </citation>
    <scope>NUCLEOTIDE SEQUENCE</scope>
    <source>
        <strain evidence="3">9264</strain>
    </source>
</reference>
<dbReference type="GO" id="GO:0080120">
    <property type="term" value="P:CAAX-box protein maturation"/>
    <property type="evidence" value="ECO:0007669"/>
    <property type="project" value="UniProtKB-ARBA"/>
</dbReference>
<keyword evidence="3" id="KW-0378">Hydrolase</keyword>
<feature type="transmembrane region" description="Helical" evidence="1">
    <location>
        <begin position="91"/>
        <end position="112"/>
    </location>
</feature>
<dbReference type="GO" id="GO:0004175">
    <property type="term" value="F:endopeptidase activity"/>
    <property type="evidence" value="ECO:0007669"/>
    <property type="project" value="UniProtKB-ARBA"/>
</dbReference>
<feature type="transmembrane region" description="Helical" evidence="1">
    <location>
        <begin position="194"/>
        <end position="214"/>
    </location>
</feature>
<gene>
    <name evidence="3" type="ORF">H9906_06720</name>
</gene>
<keyword evidence="1" id="KW-1133">Transmembrane helix</keyword>
<keyword evidence="3" id="KW-0645">Protease</keyword>